<dbReference type="GO" id="GO:0006865">
    <property type="term" value="P:amino acid transport"/>
    <property type="evidence" value="ECO:0007669"/>
    <property type="project" value="UniProtKB-KW"/>
</dbReference>
<evidence type="ECO:0000256" key="8">
    <source>
        <dbReference type="ARBA" id="ARBA00037998"/>
    </source>
</evidence>
<evidence type="ECO:0000256" key="9">
    <source>
        <dbReference type="SAM" id="Phobius"/>
    </source>
</evidence>
<evidence type="ECO:0000256" key="5">
    <source>
        <dbReference type="ARBA" id="ARBA00022970"/>
    </source>
</evidence>
<dbReference type="Pfam" id="PF02653">
    <property type="entry name" value="BPD_transp_2"/>
    <property type="match status" value="1"/>
</dbReference>
<feature type="transmembrane region" description="Helical" evidence="9">
    <location>
        <begin position="197"/>
        <end position="218"/>
    </location>
</feature>
<dbReference type="PANTHER" id="PTHR11795:SF445">
    <property type="entry name" value="AMINO ACID ABC TRANSPORTER PERMEASE PROTEIN"/>
    <property type="match status" value="1"/>
</dbReference>
<dbReference type="GO" id="GO:0005886">
    <property type="term" value="C:plasma membrane"/>
    <property type="evidence" value="ECO:0007669"/>
    <property type="project" value="UniProtKB-SubCell"/>
</dbReference>
<keyword evidence="5" id="KW-0029">Amino-acid transport</keyword>
<feature type="transmembrane region" description="Helical" evidence="9">
    <location>
        <begin position="230"/>
        <end position="255"/>
    </location>
</feature>
<evidence type="ECO:0000313" key="10">
    <source>
        <dbReference type="EMBL" id="CAB4573207.1"/>
    </source>
</evidence>
<dbReference type="GO" id="GO:0022857">
    <property type="term" value="F:transmembrane transporter activity"/>
    <property type="evidence" value="ECO:0007669"/>
    <property type="project" value="InterPro"/>
</dbReference>
<feature type="transmembrane region" description="Helical" evidence="9">
    <location>
        <begin position="329"/>
        <end position="350"/>
    </location>
</feature>
<dbReference type="InterPro" id="IPR052157">
    <property type="entry name" value="BCAA_transport_permease"/>
</dbReference>
<keyword evidence="3" id="KW-1003">Cell membrane</keyword>
<accession>A0A6J6EAR4</accession>
<dbReference type="PANTHER" id="PTHR11795">
    <property type="entry name" value="BRANCHED-CHAIN AMINO ACID TRANSPORT SYSTEM PERMEASE PROTEIN LIVH"/>
    <property type="match status" value="1"/>
</dbReference>
<evidence type="ECO:0000256" key="7">
    <source>
        <dbReference type="ARBA" id="ARBA00023136"/>
    </source>
</evidence>
<reference evidence="10" key="1">
    <citation type="submission" date="2020-05" db="EMBL/GenBank/DDBJ databases">
        <authorList>
            <person name="Chiriac C."/>
            <person name="Salcher M."/>
            <person name="Ghai R."/>
            <person name="Kavagutti S V."/>
        </authorList>
    </citation>
    <scope>NUCLEOTIDE SEQUENCE</scope>
</reference>
<dbReference type="CDD" id="cd06582">
    <property type="entry name" value="TM_PBP1_LivH_like"/>
    <property type="match status" value="1"/>
</dbReference>
<proteinExistence type="inferred from homology"/>
<evidence type="ECO:0000256" key="1">
    <source>
        <dbReference type="ARBA" id="ARBA00004651"/>
    </source>
</evidence>
<dbReference type="EMBL" id="CAEZTP010000046">
    <property type="protein sequence ID" value="CAB4573207.1"/>
    <property type="molecule type" value="Genomic_DNA"/>
</dbReference>
<evidence type="ECO:0000256" key="6">
    <source>
        <dbReference type="ARBA" id="ARBA00022989"/>
    </source>
</evidence>
<feature type="transmembrane region" description="Helical" evidence="9">
    <location>
        <begin position="149"/>
        <end position="167"/>
    </location>
</feature>
<sequence>MNFASKKLSARLILLTITMLSAVAGFSSIAAPANAADPVTKIYGVVTNSTEQPLVGIGISIAGPDGFSAEVETDSAGAWEVLVPTKGTYSATINEGDLPSGQALTDPTRGTVKANVFMPGVELRLLFPIGPGVAKATLLERSAQLTVDGLILGLIIALAALGLNLIFGTTGLTNFAHGEILTLGGLLTYYFSAIANLPVIVAAPIAVLLSAFIAGFLQDRYLWKPLRKRGTGLIAMLVVSIGFAIFLRYFFLFLFGGDTRQLPQYAGQAGLEFGLVNITPKSILTTVIGIGFIIFATLWLLRTRMGKASRAVADNPALASASGIDVQKVILAVWVLGAALAGYAGVIVTLNQGVSFLLGQDMLLLIFAAVTLGGLGTANGALVGSLIIGLFVQLSTLFIPTELKYVGALLVLILILVVRPQGILGRKERIG</sequence>
<evidence type="ECO:0000256" key="2">
    <source>
        <dbReference type="ARBA" id="ARBA00022448"/>
    </source>
</evidence>
<dbReference type="AlphaFoldDB" id="A0A6J6EAR4"/>
<evidence type="ECO:0000256" key="3">
    <source>
        <dbReference type="ARBA" id="ARBA00022475"/>
    </source>
</evidence>
<comment type="similarity">
    <text evidence="8">Belongs to the binding-protein-dependent transport system permease family. LivHM subfamily.</text>
</comment>
<organism evidence="10">
    <name type="scientific">freshwater metagenome</name>
    <dbReference type="NCBI Taxonomy" id="449393"/>
    <lineage>
        <taxon>unclassified sequences</taxon>
        <taxon>metagenomes</taxon>
        <taxon>ecological metagenomes</taxon>
    </lineage>
</organism>
<keyword evidence="4 9" id="KW-0812">Transmembrane</keyword>
<feature type="transmembrane region" description="Helical" evidence="9">
    <location>
        <begin position="283"/>
        <end position="301"/>
    </location>
</feature>
<protein>
    <submittedName>
        <fullName evidence="10">Unannotated protein</fullName>
    </submittedName>
</protein>
<comment type="subcellular location">
    <subcellularLocation>
        <location evidence="1">Cell membrane</location>
        <topology evidence="1">Multi-pass membrane protein</topology>
    </subcellularLocation>
</comment>
<gene>
    <name evidence="10" type="ORF">UFOPK1698_00679</name>
</gene>
<keyword evidence="2" id="KW-0813">Transport</keyword>
<keyword evidence="7 9" id="KW-0472">Membrane</keyword>
<keyword evidence="6 9" id="KW-1133">Transmembrane helix</keyword>
<feature type="transmembrane region" description="Helical" evidence="9">
    <location>
        <begin position="405"/>
        <end position="424"/>
    </location>
</feature>
<dbReference type="InterPro" id="IPR001851">
    <property type="entry name" value="ABC_transp_permease"/>
</dbReference>
<name>A0A6J6EAR4_9ZZZZ</name>
<evidence type="ECO:0000256" key="4">
    <source>
        <dbReference type="ARBA" id="ARBA00022692"/>
    </source>
</evidence>